<sequence>MSNGVGILLDGGNDRGAMRVGTAVVRRPGPWTPAVHALLRHLERKRFPGAPRVLGFDGEGREQLTFLDGETMGSRQVWPEWTRTDDILRQVAWWLRDYHLAVRDFVPPGDAFWRCGDQWSPGLIIGHNDASPYNAAWDEGRLTGFFDWDFAGPATVFSDLAWTAMCWVPMHARHVAAGEGFDDFAGRPRRLRLFLREYGYRGRPEAIVQEVRARMLARAEIIRQRAATGEDLFVRLLDCGVAGDMALAARELEDFF</sequence>
<evidence type="ECO:0000259" key="1">
    <source>
        <dbReference type="Pfam" id="PF01636"/>
    </source>
</evidence>
<dbReference type="Pfam" id="PF01636">
    <property type="entry name" value="APH"/>
    <property type="match status" value="1"/>
</dbReference>
<dbReference type="AlphaFoldDB" id="A0A7W0CMF1"/>
<protein>
    <recommendedName>
        <fullName evidence="1">Aminoglycoside phosphotransferase domain-containing protein</fullName>
    </recommendedName>
</protein>
<accession>A0A7W0CMF1</accession>
<reference evidence="2 3" key="1">
    <citation type="submission" date="2020-07" db="EMBL/GenBank/DDBJ databases">
        <title>Genomic Encyclopedia of Type Strains, Phase IV (KMG-IV): sequencing the most valuable type-strain genomes for metagenomic binning, comparative biology and taxonomic classification.</title>
        <authorList>
            <person name="Goeker M."/>
        </authorList>
    </citation>
    <scope>NUCLEOTIDE SEQUENCE [LARGE SCALE GENOMIC DNA]</scope>
    <source>
        <strain evidence="2 3">DSM 45533</strain>
    </source>
</reference>
<dbReference type="Gene3D" id="3.90.1200.10">
    <property type="match status" value="1"/>
</dbReference>
<name>A0A7W0CMF1_9ACTN</name>
<evidence type="ECO:0000313" key="3">
    <source>
        <dbReference type="Proteomes" id="UP000530928"/>
    </source>
</evidence>
<feature type="domain" description="Aminoglycoside phosphotransferase" evidence="1">
    <location>
        <begin position="84"/>
        <end position="184"/>
    </location>
</feature>
<gene>
    <name evidence="2" type="ORF">HNR30_005247</name>
</gene>
<keyword evidence="3" id="KW-1185">Reference proteome</keyword>
<dbReference type="InterPro" id="IPR002575">
    <property type="entry name" value="Aminoglycoside_PTrfase"/>
</dbReference>
<dbReference type="SUPFAM" id="SSF56112">
    <property type="entry name" value="Protein kinase-like (PK-like)"/>
    <property type="match status" value="1"/>
</dbReference>
<proteinExistence type="predicted"/>
<comment type="caution">
    <text evidence="2">The sequence shown here is derived from an EMBL/GenBank/DDBJ whole genome shotgun (WGS) entry which is preliminary data.</text>
</comment>
<dbReference type="InterPro" id="IPR011009">
    <property type="entry name" value="Kinase-like_dom_sf"/>
</dbReference>
<dbReference type="RefSeq" id="WP_220133991.1">
    <property type="nucleotide sequence ID" value="NZ_BAABAM010000005.1"/>
</dbReference>
<evidence type="ECO:0000313" key="2">
    <source>
        <dbReference type="EMBL" id="MBA2893886.1"/>
    </source>
</evidence>
<dbReference type="Proteomes" id="UP000530928">
    <property type="component" value="Unassembled WGS sequence"/>
</dbReference>
<organism evidence="2 3">
    <name type="scientific">Nonomuraea soli</name>
    <dbReference type="NCBI Taxonomy" id="1032476"/>
    <lineage>
        <taxon>Bacteria</taxon>
        <taxon>Bacillati</taxon>
        <taxon>Actinomycetota</taxon>
        <taxon>Actinomycetes</taxon>
        <taxon>Streptosporangiales</taxon>
        <taxon>Streptosporangiaceae</taxon>
        <taxon>Nonomuraea</taxon>
    </lineage>
</organism>
<dbReference type="EMBL" id="JACDUR010000005">
    <property type="protein sequence ID" value="MBA2893886.1"/>
    <property type="molecule type" value="Genomic_DNA"/>
</dbReference>